<dbReference type="HOGENOM" id="CLU_040524_0_1_11"/>
<dbReference type="GO" id="GO:0005524">
    <property type="term" value="F:ATP binding"/>
    <property type="evidence" value="ECO:0007669"/>
    <property type="project" value="TreeGrafter"/>
</dbReference>
<dbReference type="eggNOG" id="COG0638">
    <property type="taxonomic scope" value="Bacteria"/>
</dbReference>
<accession>K9EFL2</accession>
<evidence type="ECO:0000313" key="3">
    <source>
        <dbReference type="Proteomes" id="UP000009888"/>
    </source>
</evidence>
<organism evidence="2 3">
    <name type="scientific">Actinobaculum massiliense ACS-171-V-Col2</name>
    <dbReference type="NCBI Taxonomy" id="883066"/>
    <lineage>
        <taxon>Bacteria</taxon>
        <taxon>Bacillati</taxon>
        <taxon>Actinomycetota</taxon>
        <taxon>Actinomycetes</taxon>
        <taxon>Actinomycetales</taxon>
        <taxon>Actinomycetaceae</taxon>
        <taxon>Actinobaculum</taxon>
    </lineage>
</organism>
<dbReference type="GO" id="GO:0010498">
    <property type="term" value="P:proteasomal protein catabolic process"/>
    <property type="evidence" value="ECO:0007669"/>
    <property type="project" value="InterPro"/>
</dbReference>
<feature type="region of interest" description="Disordered" evidence="1">
    <location>
        <begin position="1"/>
        <end position="56"/>
    </location>
</feature>
<reference evidence="2 3" key="1">
    <citation type="submission" date="2012-09" db="EMBL/GenBank/DDBJ databases">
        <title>The Genome Sequence of Actinobaculum massiliae ACS-171-V-COL2.</title>
        <authorList>
            <consortium name="The Broad Institute Genome Sequencing Platform"/>
            <person name="Earl A."/>
            <person name="Ward D."/>
            <person name="Feldgarden M."/>
            <person name="Gevers D."/>
            <person name="Saerens B."/>
            <person name="Vaneechoutte M."/>
            <person name="Walker B."/>
            <person name="Young S.K."/>
            <person name="Zeng Q."/>
            <person name="Gargeya S."/>
            <person name="Fitzgerald M."/>
            <person name="Haas B."/>
            <person name="Abouelleil A."/>
            <person name="Alvarado L."/>
            <person name="Arachchi H.M."/>
            <person name="Berlin A."/>
            <person name="Chapman S.B."/>
            <person name="Goldberg J."/>
            <person name="Griggs A."/>
            <person name="Gujja S."/>
            <person name="Hansen M."/>
            <person name="Howarth C."/>
            <person name="Imamovic A."/>
            <person name="Larimer J."/>
            <person name="McCowen C."/>
            <person name="Montmayeur A."/>
            <person name="Murphy C."/>
            <person name="Neiman D."/>
            <person name="Pearson M."/>
            <person name="Priest M."/>
            <person name="Roberts A."/>
            <person name="Saif S."/>
            <person name="Shea T."/>
            <person name="Sisk P."/>
            <person name="Sykes S."/>
            <person name="Wortman J."/>
            <person name="Nusbaum C."/>
            <person name="Birren B."/>
        </authorList>
    </citation>
    <scope>NUCLEOTIDE SEQUENCE [LARGE SCALE GENOMIC DNA]</scope>
    <source>
        <strain evidence="3">ACS-171-V-Col2</strain>
    </source>
</reference>
<protein>
    <recommendedName>
        <fullName evidence="4">Proteasome accessory factor PafA2</fullName>
    </recommendedName>
</protein>
<comment type="caution">
    <text evidence="2">The sequence shown here is derived from an EMBL/GenBank/DDBJ whole genome shotgun (WGS) entry which is preliminary data.</text>
</comment>
<evidence type="ECO:0000256" key="1">
    <source>
        <dbReference type="SAM" id="MobiDB-lite"/>
    </source>
</evidence>
<dbReference type="RefSeq" id="WP_007000345.1">
    <property type="nucleotide sequence ID" value="NZ_JH992955.1"/>
</dbReference>
<proteinExistence type="predicted"/>
<dbReference type="EMBL" id="AGWL01000001">
    <property type="protein sequence ID" value="EKU96039.1"/>
    <property type="molecule type" value="Genomic_DNA"/>
</dbReference>
<dbReference type="PANTHER" id="PTHR42307:SF2">
    <property type="entry name" value="PUP DEAMIDASE_DEPUPYLASE"/>
    <property type="match status" value="1"/>
</dbReference>
<dbReference type="AlphaFoldDB" id="K9EFL2"/>
<keyword evidence="3" id="KW-1185">Reference proteome</keyword>
<dbReference type="PATRIC" id="fig|883066.3.peg.129"/>
<dbReference type="Proteomes" id="UP000009888">
    <property type="component" value="Unassembled WGS sequence"/>
</dbReference>
<dbReference type="InterPro" id="IPR004347">
    <property type="entry name" value="Pup_ligase/deamidase"/>
</dbReference>
<name>K9EFL2_9ACTO</name>
<dbReference type="Pfam" id="PF03136">
    <property type="entry name" value="Pup_ligase"/>
    <property type="match status" value="1"/>
</dbReference>
<evidence type="ECO:0008006" key="4">
    <source>
        <dbReference type="Google" id="ProtNLM"/>
    </source>
</evidence>
<dbReference type="PANTHER" id="PTHR42307">
    <property type="entry name" value="PUP DEAMIDASE/DEPUPYLASE"/>
    <property type="match status" value="1"/>
</dbReference>
<gene>
    <name evidence="2" type="ORF">HMPREF9233_00127</name>
</gene>
<dbReference type="GO" id="GO:0019941">
    <property type="term" value="P:modification-dependent protein catabolic process"/>
    <property type="evidence" value="ECO:0007669"/>
    <property type="project" value="InterPro"/>
</dbReference>
<dbReference type="GO" id="GO:0070490">
    <property type="term" value="P:protein pupylation"/>
    <property type="evidence" value="ECO:0007669"/>
    <property type="project" value="TreeGrafter"/>
</dbReference>
<evidence type="ECO:0000313" key="2">
    <source>
        <dbReference type="EMBL" id="EKU96039.1"/>
    </source>
</evidence>
<sequence>MARTTANPVVAPPRRSGLWGRIFSRRGDEAGQGEAGQTEPGGSRREDEPGEGGPVSAYGIETEYALVAMRVGAEPVRGLRGEAKPPLSPDRSVDELFAPIKVSAQRCRASRENAGGEVGTEDPLLRALPSDGIAGWGPRDVFLENGARLYVDVGEHPEYASPECARAREAVVADRAGEEIMRLLAESANERLRERGIRLYVLKNNTDGYGLGQGHAWGCHENYQIPRSLLPQIGPGFHSFLATRLALTGAGWVAHNSRGEWSYRLSARAPFIQTEVSSNTMESRPLIAERDEPLAEKRRFARLQLVFADSNVTEATTRLKLALTSAALQLLDEGVSLDDLALEHPILALHEISARGPEGIFVPLRLADGRRMCALDLQEEVISRARSRGIGEDLEIATRAIDALRGRNEAAVASEIDWVGKWQLLRAAVDSSHGDWSESKVMRIQLAYHDVDRKTGLAYRFREAGMMGRVAPEAAVIQALTDAPASRARLRGRFVQEMNRRAVPARAGWQVLRALEPPWRLELPDPLQSTSEQLESFLRA</sequence>
<dbReference type="STRING" id="202789.GCA_001457435_00200"/>